<evidence type="ECO:0000259" key="2">
    <source>
        <dbReference type="PROSITE" id="PS50110"/>
    </source>
</evidence>
<feature type="modified residue" description="4-aspartylphosphate" evidence="1">
    <location>
        <position position="53"/>
    </location>
</feature>
<dbReference type="InterPro" id="IPR011006">
    <property type="entry name" value="CheY-like_superfamily"/>
</dbReference>
<dbReference type="EMBL" id="WOWS01000001">
    <property type="protein sequence ID" value="MUU77169.1"/>
    <property type="molecule type" value="Genomic_DNA"/>
</dbReference>
<organism evidence="4 5">
    <name type="scientific">Winogradskyella endarachnes</name>
    <dbReference type="NCBI Taxonomy" id="2681965"/>
    <lineage>
        <taxon>Bacteria</taxon>
        <taxon>Pseudomonadati</taxon>
        <taxon>Bacteroidota</taxon>
        <taxon>Flavobacteriia</taxon>
        <taxon>Flavobacteriales</taxon>
        <taxon>Flavobacteriaceae</taxon>
        <taxon>Winogradskyella</taxon>
    </lineage>
</organism>
<protein>
    <submittedName>
        <fullName evidence="4">Response regulator</fullName>
    </submittedName>
</protein>
<dbReference type="InterPro" id="IPR007492">
    <property type="entry name" value="LytTR_DNA-bd_dom"/>
</dbReference>
<dbReference type="GO" id="GO:0003677">
    <property type="term" value="F:DNA binding"/>
    <property type="evidence" value="ECO:0007669"/>
    <property type="project" value="InterPro"/>
</dbReference>
<evidence type="ECO:0000313" key="5">
    <source>
        <dbReference type="Proteomes" id="UP000478208"/>
    </source>
</evidence>
<dbReference type="InterPro" id="IPR046947">
    <property type="entry name" value="LytR-like"/>
</dbReference>
<dbReference type="PROSITE" id="PS50110">
    <property type="entry name" value="RESPONSE_REGULATORY"/>
    <property type="match status" value="1"/>
</dbReference>
<dbReference type="PROSITE" id="PS50930">
    <property type="entry name" value="HTH_LYTTR"/>
    <property type="match status" value="1"/>
</dbReference>
<dbReference type="PANTHER" id="PTHR37299">
    <property type="entry name" value="TRANSCRIPTIONAL REGULATOR-RELATED"/>
    <property type="match status" value="1"/>
</dbReference>
<evidence type="ECO:0000313" key="4">
    <source>
        <dbReference type="EMBL" id="MUU77169.1"/>
    </source>
</evidence>
<feature type="domain" description="HTH LytTR-type" evidence="3">
    <location>
        <begin position="158"/>
        <end position="221"/>
    </location>
</feature>
<comment type="caution">
    <text evidence="4">The sequence shown here is derived from an EMBL/GenBank/DDBJ whole genome shotgun (WGS) entry which is preliminary data.</text>
</comment>
<dbReference type="Pfam" id="PF04397">
    <property type="entry name" value="LytTR"/>
    <property type="match status" value="1"/>
</dbReference>
<name>A0A6L6U5L7_9FLAO</name>
<evidence type="ECO:0000259" key="3">
    <source>
        <dbReference type="PROSITE" id="PS50930"/>
    </source>
</evidence>
<dbReference type="InterPro" id="IPR001789">
    <property type="entry name" value="Sig_transdc_resp-reg_receiver"/>
</dbReference>
<evidence type="ECO:0000256" key="1">
    <source>
        <dbReference type="PROSITE-ProRule" id="PRU00169"/>
    </source>
</evidence>
<dbReference type="PANTHER" id="PTHR37299:SF1">
    <property type="entry name" value="STAGE 0 SPORULATION PROTEIN A HOMOLOG"/>
    <property type="match status" value="1"/>
</dbReference>
<feature type="domain" description="Response regulatory" evidence="2">
    <location>
        <begin position="2"/>
        <end position="114"/>
    </location>
</feature>
<keyword evidence="5" id="KW-1185">Reference proteome</keyword>
<dbReference type="SUPFAM" id="SSF52172">
    <property type="entry name" value="CheY-like"/>
    <property type="match status" value="1"/>
</dbReference>
<reference evidence="4 5" key="1">
    <citation type="submission" date="2019-12" db="EMBL/GenBank/DDBJ databases">
        <authorList>
            <person name="Li J."/>
        </authorList>
    </citation>
    <scope>NUCLEOTIDE SEQUENCE [LARGE SCALE GENOMIC DNA]</scope>
    <source>
        <strain evidence="4 5">HL2-2</strain>
    </source>
</reference>
<dbReference type="RefSeq" id="WP_157361605.1">
    <property type="nucleotide sequence ID" value="NZ_WOWS01000001.1"/>
</dbReference>
<dbReference type="GO" id="GO:0000156">
    <property type="term" value="F:phosphorelay response regulator activity"/>
    <property type="evidence" value="ECO:0007669"/>
    <property type="project" value="InterPro"/>
</dbReference>
<keyword evidence="1" id="KW-0597">Phosphoprotein</keyword>
<dbReference type="SMART" id="SM00448">
    <property type="entry name" value="REC"/>
    <property type="match status" value="1"/>
</dbReference>
<accession>A0A6L6U5L7</accession>
<proteinExistence type="predicted"/>
<dbReference type="SMART" id="SM00850">
    <property type="entry name" value="LytTR"/>
    <property type="match status" value="1"/>
</dbReference>
<gene>
    <name evidence="4" type="ORF">GN138_01815</name>
</gene>
<sequence length="247" mass="28306">MKCIIIDDEPLAINVIESYCKALSDVEVISTFTNAIEALDFINNNAIDLVFSDIEMPNITGIELIKSLEGKVPYFIFTTAYPEYALEGFDLNAIDYLVKPIPFPRFLKAVNRVKEMLKLSEVNTSFNVSSAGGELTKSITQQHEDDFIFVKSEYENLKIDIKSIKHIQGLKDYLKIHSEDSKPILTLMSFKEIQDKLPENIFIRVHRSYIVNVNKITSIQKNRIVIKDERIPIGESYKSMVYSRLNI</sequence>
<dbReference type="Gene3D" id="2.40.50.1020">
    <property type="entry name" value="LytTr DNA-binding domain"/>
    <property type="match status" value="1"/>
</dbReference>
<dbReference type="AlphaFoldDB" id="A0A6L6U5L7"/>
<dbReference type="Gene3D" id="3.40.50.2300">
    <property type="match status" value="1"/>
</dbReference>
<dbReference type="Proteomes" id="UP000478208">
    <property type="component" value="Unassembled WGS sequence"/>
</dbReference>
<dbReference type="Pfam" id="PF00072">
    <property type="entry name" value="Response_reg"/>
    <property type="match status" value="1"/>
</dbReference>